<dbReference type="Proteomes" id="UP000001055">
    <property type="component" value="Unassembled WGS sequence"/>
</dbReference>
<reference evidence="3" key="1">
    <citation type="journal article" date="2007" name="Plant Cell">
        <title>Dothideomycete-plant interactions illuminated by genome sequencing and EST analysis of the wheat pathogen Stagonospora nodorum.</title>
        <authorList>
            <person name="Hane J.K."/>
            <person name="Lowe R.G."/>
            <person name="Solomon P.S."/>
            <person name="Tan K.C."/>
            <person name="Schoch C.L."/>
            <person name="Spatafora J.W."/>
            <person name="Crous P.W."/>
            <person name="Kodira C."/>
            <person name="Birren B.W."/>
            <person name="Galagan J.E."/>
            <person name="Torriani S.F."/>
            <person name="McDonald B.A."/>
            <person name="Oliver R.P."/>
        </authorList>
    </citation>
    <scope>NUCLEOTIDE SEQUENCE [LARGE SCALE GENOMIC DNA]</scope>
    <source>
        <strain evidence="3">SN15 / ATCC MYA-4574 / FGSC 10173</strain>
    </source>
</reference>
<dbReference type="Gene3D" id="3.30.200.20">
    <property type="entry name" value="Phosphorylase Kinase, domain 1"/>
    <property type="match status" value="1"/>
</dbReference>
<dbReference type="InterPro" id="IPR000719">
    <property type="entry name" value="Prot_kinase_dom"/>
</dbReference>
<dbReference type="GO" id="GO:0004674">
    <property type="term" value="F:protein serine/threonine kinase activity"/>
    <property type="evidence" value="ECO:0000318"/>
    <property type="project" value="GO_Central"/>
</dbReference>
<dbReference type="PROSITE" id="PS50011">
    <property type="entry name" value="PROTEIN_KINASE_DOM"/>
    <property type="match status" value="1"/>
</dbReference>
<dbReference type="STRING" id="321614.Q0ULG7"/>
<evidence type="ECO:0000259" key="1">
    <source>
        <dbReference type="PROSITE" id="PS50011"/>
    </source>
</evidence>
<dbReference type="VEuPathDB" id="FungiDB:JI435_073970"/>
<dbReference type="Pfam" id="PF00069">
    <property type="entry name" value="Pkinase"/>
    <property type="match status" value="1"/>
</dbReference>
<dbReference type="RefSeq" id="XP_001797732.1">
    <property type="nucleotide sequence ID" value="XM_001797680.1"/>
</dbReference>
<dbReference type="InterPro" id="IPR011009">
    <property type="entry name" value="Kinase-like_dom_sf"/>
</dbReference>
<evidence type="ECO:0000313" key="3">
    <source>
        <dbReference type="Proteomes" id="UP000001055"/>
    </source>
</evidence>
<dbReference type="GO" id="GO:0005524">
    <property type="term" value="F:ATP binding"/>
    <property type="evidence" value="ECO:0007669"/>
    <property type="project" value="InterPro"/>
</dbReference>
<dbReference type="SMART" id="SM00220">
    <property type="entry name" value="S_TKc"/>
    <property type="match status" value="1"/>
</dbReference>
<accession>Q0ULG7</accession>
<feature type="domain" description="Protein kinase" evidence="1">
    <location>
        <begin position="33"/>
        <end position="366"/>
    </location>
</feature>
<sequence length="425" mass="47453">MSPQPSLQFSIISLGQSHGHGIHFDDDSNFMRFTKKVELGKGTDGEVVSYIDSYTDTEVAVKTPRQGESSRRAAHAQDAIRKEIALLKTLGKHDNILGMLASCKDFKPMAPAIFFQVADLGDLIGYCMRWHSQQGTLGLSQRIPEITILKFMHDMILALEFLHNGSRCWVHTDIKPDNILVVTPPTYTGGDITVLPTFKLGDLSRMLEYPSTSNCVSGFCEWAGTFEFAPPISERLGPSKPSSDIWGLGATVQGFALGITPVISKVKFITDRMQAGESYPDIKDYPAWAEEYWRALREVVYRPLNISLSELVDKWDIDTGSSSFRNIEAHVPYSEGLNQVYEMMLEPESEARVSAAHLAKYAVPFLAEQILVEEHLDLAEEYFHEQGVLLPLEPEGKIAARFRLPKGEGFVQFPAYDGAGHEEVY</sequence>
<name>Q0ULG7_PHANO</name>
<proteinExistence type="predicted"/>
<dbReference type="Gene3D" id="1.10.510.10">
    <property type="entry name" value="Transferase(Phosphotransferase) domain 1"/>
    <property type="match status" value="1"/>
</dbReference>
<dbReference type="PANTHER" id="PTHR24359:SF1">
    <property type="entry name" value="INHIBITOR OF NUCLEAR FACTOR KAPPA-B KINASE EPSILON SUBUNIT HOMOLOG 1-RELATED"/>
    <property type="match status" value="1"/>
</dbReference>
<dbReference type="KEGG" id="pno:SNOG_07397"/>
<dbReference type="GeneID" id="5974625"/>
<dbReference type="InParanoid" id="Q0ULG7"/>
<gene>
    <name evidence="2" type="ORF">SNOG_07397</name>
</gene>
<dbReference type="PANTHER" id="PTHR24359">
    <property type="entry name" value="SERINE/THREONINE-PROTEIN KINASE SBK1"/>
    <property type="match status" value="1"/>
</dbReference>
<dbReference type="AlphaFoldDB" id="Q0ULG7"/>
<organism evidence="2 3">
    <name type="scientific">Phaeosphaeria nodorum (strain SN15 / ATCC MYA-4574 / FGSC 10173)</name>
    <name type="common">Glume blotch fungus</name>
    <name type="synonym">Parastagonospora nodorum</name>
    <dbReference type="NCBI Taxonomy" id="321614"/>
    <lineage>
        <taxon>Eukaryota</taxon>
        <taxon>Fungi</taxon>
        <taxon>Dikarya</taxon>
        <taxon>Ascomycota</taxon>
        <taxon>Pezizomycotina</taxon>
        <taxon>Dothideomycetes</taxon>
        <taxon>Pleosporomycetidae</taxon>
        <taxon>Pleosporales</taxon>
        <taxon>Pleosporineae</taxon>
        <taxon>Phaeosphaeriaceae</taxon>
        <taxon>Parastagonospora</taxon>
    </lineage>
</organism>
<dbReference type="EMBL" id="CH445335">
    <property type="protein sequence ID" value="EAT84863.2"/>
    <property type="molecule type" value="Genomic_DNA"/>
</dbReference>
<dbReference type="CDD" id="cd00180">
    <property type="entry name" value="PKc"/>
    <property type="match status" value="1"/>
</dbReference>
<dbReference type="SUPFAM" id="SSF56112">
    <property type="entry name" value="Protein kinase-like (PK-like)"/>
    <property type="match status" value="1"/>
</dbReference>
<protein>
    <recommendedName>
        <fullName evidence="1">Protein kinase domain-containing protein</fullName>
    </recommendedName>
</protein>
<evidence type="ECO:0000313" key="2">
    <source>
        <dbReference type="EMBL" id="EAT84863.2"/>
    </source>
</evidence>